<accession>A0ABX5SWI3</accession>
<dbReference type="Pfam" id="PF11992">
    <property type="entry name" value="TgpA_N"/>
    <property type="match status" value="1"/>
</dbReference>
<feature type="compositionally biased region" description="Gly residues" evidence="1">
    <location>
        <begin position="617"/>
        <end position="629"/>
    </location>
</feature>
<sequence>MSTEAWGARGGARDRAPWARRTDVLLAAGVLAALVGATLPLLRVIDSGWWLAAALGLAAAVLATGVLGRGMRLPGVAVAALEGVVWVLLLTVMFGRSSAVLWMVPTPDTFATVPVLVSAGVEEIVLGAAPLEPGVPLTFVLVAAVGLVALAIDHVVLTARMPLLAGVALVAISLIPSIAVPGEIDLVGFVVLSVSVLFLLRIDTRARHREPDAPSVRGGGGYAAGADEPRRSVGATATALAIGAVAVVAAVVATPLLPSPLARAGSGGLGTGSTIDPTLELGDDLRQPRETQVLTVRSSASDAPYLRAVTLSDFDGSVWEPDTGRTTPLAADEESFPAVEVAPGIELEEQRATVEIVDLNSPWLPVPFPATTVTGLDGAWGALAQNRTVLARSGSTQGQGYDVESTVPRPTLEQISGIEAGGQVREESYLLPDDLPAIIEQTAREVTADAQSDFEALQDLQAWFRSSEFEYSLEAPVEEGFDGSGALAVADFLAVRQGYCVHFASAFALMARTLDMPSRIVVGYLPGVSTNESTDGETVYAVSSSQLHSWPEVHFPGVGWVPFEPTNSLGSPTSFSSASAAGAGAPADGAPEDALQPEAGPTASPTAGARPQDDLQAGGGGTTTTGGVGPWPGVGTGMLLLAVLALPGVLREARRRRAVQAAEGGDAGAAWLALQELAIDLGIPVPGAESPRAFGARLTRDHGASENAVGVLVAAIERSSYGAASRFEHGGGLAPALAEARTGLLARVTPWRRILSVAVPRSLVIRPGSAYAHPPEPATAR</sequence>
<dbReference type="PANTHER" id="PTHR42736">
    <property type="entry name" value="PROTEIN-GLUTAMINE GAMMA-GLUTAMYLTRANSFERASE"/>
    <property type="match status" value="1"/>
</dbReference>
<name>A0ABX5SWI3_9MICO</name>
<dbReference type="SMART" id="SM00460">
    <property type="entry name" value="TGc"/>
    <property type="match status" value="1"/>
</dbReference>
<dbReference type="Gene3D" id="3.10.620.30">
    <property type="match status" value="1"/>
</dbReference>
<dbReference type="PANTHER" id="PTHR42736:SF1">
    <property type="entry name" value="PROTEIN-GLUTAMINE GAMMA-GLUTAMYLTRANSFERASE"/>
    <property type="match status" value="1"/>
</dbReference>
<dbReference type="InterPro" id="IPR038765">
    <property type="entry name" value="Papain-like_cys_pep_sf"/>
</dbReference>
<keyword evidence="5" id="KW-1185">Reference proteome</keyword>
<keyword evidence="2" id="KW-1133">Transmembrane helix</keyword>
<feature type="transmembrane region" description="Helical" evidence="2">
    <location>
        <begin position="186"/>
        <end position="202"/>
    </location>
</feature>
<protein>
    <submittedName>
        <fullName evidence="4">Transglutaminase domain-containing protein</fullName>
    </submittedName>
</protein>
<feature type="region of interest" description="Disordered" evidence="1">
    <location>
        <begin position="266"/>
        <end position="287"/>
    </location>
</feature>
<evidence type="ECO:0000256" key="2">
    <source>
        <dbReference type="SAM" id="Phobius"/>
    </source>
</evidence>
<dbReference type="InterPro" id="IPR052901">
    <property type="entry name" value="Bact_TGase-like"/>
</dbReference>
<feature type="region of interest" description="Disordered" evidence="1">
    <location>
        <begin position="571"/>
        <end position="629"/>
    </location>
</feature>
<dbReference type="EMBL" id="CP038266">
    <property type="protein sequence ID" value="QBR89622.1"/>
    <property type="molecule type" value="Genomic_DNA"/>
</dbReference>
<keyword evidence="2" id="KW-0472">Membrane</keyword>
<dbReference type="InterPro" id="IPR002931">
    <property type="entry name" value="Transglutaminase-like"/>
</dbReference>
<feature type="transmembrane region" description="Helical" evidence="2">
    <location>
        <begin position="631"/>
        <end position="650"/>
    </location>
</feature>
<reference evidence="4 5" key="1">
    <citation type="submission" date="2019-03" db="EMBL/GenBank/DDBJ databases">
        <authorList>
            <person name="Dong K."/>
        </authorList>
    </citation>
    <scope>NUCLEOTIDE SEQUENCE [LARGE SCALE GENOMIC DNA]</scope>
    <source>
        <strain evidence="5">dk512</strain>
    </source>
</reference>
<evidence type="ECO:0000313" key="4">
    <source>
        <dbReference type="EMBL" id="QBR89622.1"/>
    </source>
</evidence>
<feature type="transmembrane region" description="Helical" evidence="2">
    <location>
        <begin position="24"/>
        <end position="42"/>
    </location>
</feature>
<dbReference type="RefSeq" id="WP_135068307.1">
    <property type="nucleotide sequence ID" value="NZ_CP038266.1"/>
</dbReference>
<feature type="transmembrane region" description="Helical" evidence="2">
    <location>
        <begin position="163"/>
        <end position="180"/>
    </location>
</feature>
<dbReference type="Pfam" id="PF01841">
    <property type="entry name" value="Transglut_core"/>
    <property type="match status" value="1"/>
</dbReference>
<feature type="transmembrane region" description="Helical" evidence="2">
    <location>
        <begin position="48"/>
        <end position="68"/>
    </location>
</feature>
<feature type="transmembrane region" description="Helical" evidence="2">
    <location>
        <begin position="237"/>
        <end position="257"/>
    </location>
</feature>
<evidence type="ECO:0000256" key="1">
    <source>
        <dbReference type="SAM" id="MobiDB-lite"/>
    </source>
</evidence>
<proteinExistence type="predicted"/>
<dbReference type="SUPFAM" id="SSF54001">
    <property type="entry name" value="Cysteine proteinases"/>
    <property type="match status" value="1"/>
</dbReference>
<evidence type="ECO:0000313" key="5">
    <source>
        <dbReference type="Proteomes" id="UP000295748"/>
    </source>
</evidence>
<evidence type="ECO:0000259" key="3">
    <source>
        <dbReference type="SMART" id="SM00460"/>
    </source>
</evidence>
<dbReference type="Proteomes" id="UP000295748">
    <property type="component" value="Chromosome"/>
</dbReference>
<feature type="transmembrane region" description="Helical" evidence="2">
    <location>
        <begin position="75"/>
        <end position="95"/>
    </location>
</feature>
<dbReference type="InterPro" id="IPR021878">
    <property type="entry name" value="TgpA_N"/>
</dbReference>
<gene>
    <name evidence="4" type="ORF">E4K62_13630</name>
</gene>
<feature type="compositionally biased region" description="Low complexity" evidence="1">
    <location>
        <begin position="571"/>
        <end position="589"/>
    </location>
</feature>
<organism evidence="4 5">
    <name type="scientific">Microbacterium wangchenii</name>
    <dbReference type="NCBI Taxonomy" id="2541726"/>
    <lineage>
        <taxon>Bacteria</taxon>
        <taxon>Bacillati</taxon>
        <taxon>Actinomycetota</taxon>
        <taxon>Actinomycetes</taxon>
        <taxon>Micrococcales</taxon>
        <taxon>Microbacteriaceae</taxon>
        <taxon>Microbacterium</taxon>
    </lineage>
</organism>
<keyword evidence="2" id="KW-0812">Transmembrane</keyword>
<feature type="transmembrane region" description="Helical" evidence="2">
    <location>
        <begin position="135"/>
        <end position="156"/>
    </location>
</feature>
<feature type="domain" description="Transglutaminase-like" evidence="3">
    <location>
        <begin position="492"/>
        <end position="567"/>
    </location>
</feature>